<evidence type="ECO:0000259" key="3">
    <source>
        <dbReference type="PROSITE" id="PS51767"/>
    </source>
</evidence>
<dbReference type="InterPro" id="IPR021109">
    <property type="entry name" value="Peptidase_aspartic_dom_sf"/>
</dbReference>
<sequence>MDSPKISFLSAFSLILLVFLPVVAQGEGGVFRVKKKYTGGGRPHINVLKKHDEHRHSRMLAGKPIDVYMGGNLTVMLWYTDVMIGTPPQNLTVHIDTGSHILWVNCEGCQGCSMRMDSLGV</sequence>
<feature type="domain" description="Peptidase A1" evidence="3">
    <location>
        <begin position="78"/>
        <end position="121"/>
    </location>
</feature>
<evidence type="ECO:0000313" key="5">
    <source>
        <dbReference type="Proteomes" id="UP000243459"/>
    </source>
</evidence>
<dbReference type="SUPFAM" id="SSF50630">
    <property type="entry name" value="Acid proteases"/>
    <property type="match status" value="1"/>
</dbReference>
<comment type="similarity">
    <text evidence="1">Belongs to the peptidase A1 family.</text>
</comment>
<dbReference type="Gramene" id="ONK78212">
    <property type="protein sequence ID" value="ONK78212"/>
    <property type="gene ID" value="A4U43_C02F15700"/>
</dbReference>
<dbReference type="PANTHER" id="PTHR13683:SF618">
    <property type="entry name" value="ASPARTIC PROTEINASE-LIKE PROTEIN 2"/>
    <property type="match status" value="1"/>
</dbReference>
<feature type="chain" id="PRO_5024274946" description="Peptidase A1 domain-containing protein" evidence="2">
    <location>
        <begin position="25"/>
        <end position="121"/>
    </location>
</feature>
<accession>A0A5P1FJB6</accession>
<keyword evidence="5" id="KW-1185">Reference proteome</keyword>
<dbReference type="Pfam" id="PF14543">
    <property type="entry name" value="TAXi_N"/>
    <property type="match status" value="1"/>
</dbReference>
<keyword evidence="2" id="KW-0732">Signal</keyword>
<dbReference type="EMBL" id="CM007382">
    <property type="protein sequence ID" value="ONK78212.1"/>
    <property type="molecule type" value="Genomic_DNA"/>
</dbReference>
<dbReference type="Gene3D" id="2.40.70.10">
    <property type="entry name" value="Acid Proteases"/>
    <property type="match status" value="1"/>
</dbReference>
<evidence type="ECO:0000256" key="1">
    <source>
        <dbReference type="ARBA" id="ARBA00007447"/>
    </source>
</evidence>
<dbReference type="InterPro" id="IPR001461">
    <property type="entry name" value="Aspartic_peptidase_A1"/>
</dbReference>
<feature type="signal peptide" evidence="2">
    <location>
        <begin position="1"/>
        <end position="24"/>
    </location>
</feature>
<gene>
    <name evidence="4" type="ORF">A4U43_C02F15700</name>
</gene>
<proteinExistence type="inferred from homology"/>
<dbReference type="GO" id="GO:0006508">
    <property type="term" value="P:proteolysis"/>
    <property type="evidence" value="ECO:0007669"/>
    <property type="project" value="InterPro"/>
</dbReference>
<dbReference type="InterPro" id="IPR032861">
    <property type="entry name" value="TAXi_N"/>
</dbReference>
<dbReference type="PROSITE" id="PS51767">
    <property type="entry name" value="PEPTIDASE_A1"/>
    <property type="match status" value="1"/>
</dbReference>
<dbReference type="InterPro" id="IPR033121">
    <property type="entry name" value="PEPTIDASE_A1"/>
</dbReference>
<organism evidence="4 5">
    <name type="scientific">Asparagus officinalis</name>
    <name type="common">Garden asparagus</name>
    <dbReference type="NCBI Taxonomy" id="4686"/>
    <lineage>
        <taxon>Eukaryota</taxon>
        <taxon>Viridiplantae</taxon>
        <taxon>Streptophyta</taxon>
        <taxon>Embryophyta</taxon>
        <taxon>Tracheophyta</taxon>
        <taxon>Spermatophyta</taxon>
        <taxon>Magnoliopsida</taxon>
        <taxon>Liliopsida</taxon>
        <taxon>Asparagales</taxon>
        <taxon>Asparagaceae</taxon>
        <taxon>Asparagoideae</taxon>
        <taxon>Asparagus</taxon>
    </lineage>
</organism>
<reference evidence="5" key="1">
    <citation type="journal article" date="2017" name="Nat. Commun.">
        <title>The asparagus genome sheds light on the origin and evolution of a young Y chromosome.</title>
        <authorList>
            <person name="Harkess A."/>
            <person name="Zhou J."/>
            <person name="Xu C."/>
            <person name="Bowers J.E."/>
            <person name="Van der Hulst R."/>
            <person name="Ayyampalayam S."/>
            <person name="Mercati F."/>
            <person name="Riccardi P."/>
            <person name="McKain M.R."/>
            <person name="Kakrana A."/>
            <person name="Tang H."/>
            <person name="Ray J."/>
            <person name="Groenendijk J."/>
            <person name="Arikit S."/>
            <person name="Mathioni S.M."/>
            <person name="Nakano M."/>
            <person name="Shan H."/>
            <person name="Telgmann-Rauber A."/>
            <person name="Kanno A."/>
            <person name="Yue Z."/>
            <person name="Chen H."/>
            <person name="Li W."/>
            <person name="Chen Y."/>
            <person name="Xu X."/>
            <person name="Zhang Y."/>
            <person name="Luo S."/>
            <person name="Chen H."/>
            <person name="Gao J."/>
            <person name="Mao Z."/>
            <person name="Pires J.C."/>
            <person name="Luo M."/>
            <person name="Kudrna D."/>
            <person name="Wing R.A."/>
            <person name="Meyers B.C."/>
            <person name="Yi K."/>
            <person name="Kong H."/>
            <person name="Lavrijsen P."/>
            <person name="Sunseri F."/>
            <person name="Falavigna A."/>
            <person name="Ye Y."/>
            <person name="Leebens-Mack J.H."/>
            <person name="Chen G."/>
        </authorList>
    </citation>
    <scope>NUCLEOTIDE SEQUENCE [LARGE SCALE GENOMIC DNA]</scope>
    <source>
        <strain evidence="5">cv. DH0086</strain>
    </source>
</reference>
<name>A0A5P1FJB6_ASPOF</name>
<dbReference type="Proteomes" id="UP000243459">
    <property type="component" value="Chromosome 2"/>
</dbReference>
<protein>
    <recommendedName>
        <fullName evidence="3">Peptidase A1 domain-containing protein</fullName>
    </recommendedName>
</protein>
<dbReference type="PANTHER" id="PTHR13683">
    <property type="entry name" value="ASPARTYL PROTEASES"/>
    <property type="match status" value="1"/>
</dbReference>
<evidence type="ECO:0000313" key="4">
    <source>
        <dbReference type="EMBL" id="ONK78212.1"/>
    </source>
</evidence>
<dbReference type="GO" id="GO:0004190">
    <property type="term" value="F:aspartic-type endopeptidase activity"/>
    <property type="evidence" value="ECO:0007669"/>
    <property type="project" value="InterPro"/>
</dbReference>
<dbReference type="AlphaFoldDB" id="A0A5P1FJB6"/>
<evidence type="ECO:0000256" key="2">
    <source>
        <dbReference type="SAM" id="SignalP"/>
    </source>
</evidence>